<dbReference type="Gene3D" id="3.40.190.10">
    <property type="entry name" value="Periplasmic binding protein-like II"/>
    <property type="match status" value="2"/>
</dbReference>
<evidence type="ECO:0000256" key="3">
    <source>
        <dbReference type="SAM" id="SignalP"/>
    </source>
</evidence>
<evidence type="ECO:0000313" key="5">
    <source>
        <dbReference type="EMBL" id="KKO45459.1"/>
    </source>
</evidence>
<comment type="caution">
    <text evidence="5">The sequence shown here is derived from an EMBL/GenBank/DDBJ whole genome shotgun (WGS) entry which is preliminary data.</text>
</comment>
<feature type="signal peptide" evidence="3">
    <location>
        <begin position="1"/>
        <end position="17"/>
    </location>
</feature>
<dbReference type="PANTHER" id="PTHR35936:SF19">
    <property type="entry name" value="AMINO-ACID-BINDING PROTEIN YXEM-RELATED"/>
    <property type="match status" value="1"/>
</dbReference>
<accession>A0A0M2V4X6</accession>
<evidence type="ECO:0000259" key="4">
    <source>
        <dbReference type="SMART" id="SM00062"/>
    </source>
</evidence>
<dbReference type="Proteomes" id="UP000034228">
    <property type="component" value="Unassembled WGS sequence"/>
</dbReference>
<evidence type="ECO:0000313" key="6">
    <source>
        <dbReference type="Proteomes" id="UP000034228"/>
    </source>
</evidence>
<dbReference type="InterPro" id="IPR001638">
    <property type="entry name" value="Solute-binding_3/MltF_N"/>
</dbReference>
<dbReference type="SUPFAM" id="SSF53850">
    <property type="entry name" value="Periplasmic binding protein-like II"/>
    <property type="match status" value="1"/>
</dbReference>
<proteinExistence type="inferred from homology"/>
<sequence>MRLVILFILMFSSTLYATDSTLRIAVNDGPPWAFYDETKGVTGIDVEIIRHIFNSLGYKTEFHLLGYNRLIKEFNEGKYDVASPAAFPPEHGYLTVSYLPFQDVAVSIKYNNLTLEHISDLKGKKIIAYQFASTVLGEEFAGIVKNANYIEMAERELQLKLLVNNRADVVVGERRLLTYIIQQQFPNQQLAIHPIFVTTAYGAIVKDPLLQQQFDQELAKLKTSGVYDKILSQWP</sequence>
<dbReference type="PANTHER" id="PTHR35936">
    <property type="entry name" value="MEMBRANE-BOUND LYTIC MUREIN TRANSGLYCOSYLASE F"/>
    <property type="match status" value="1"/>
</dbReference>
<dbReference type="OrthoDB" id="5762648at2"/>
<dbReference type="AlphaFoldDB" id="A0A0M2V4X6"/>
<dbReference type="RefSeq" id="WP_046557633.1">
    <property type="nucleotide sequence ID" value="NZ_LAHO01000009.1"/>
</dbReference>
<evidence type="ECO:0000256" key="2">
    <source>
        <dbReference type="ARBA" id="ARBA00022729"/>
    </source>
</evidence>
<organism evidence="5 6">
    <name type="scientific">Arsukibacterium ikkense</name>
    <dbReference type="NCBI Taxonomy" id="336831"/>
    <lineage>
        <taxon>Bacteria</taxon>
        <taxon>Pseudomonadati</taxon>
        <taxon>Pseudomonadota</taxon>
        <taxon>Gammaproteobacteria</taxon>
        <taxon>Chromatiales</taxon>
        <taxon>Chromatiaceae</taxon>
        <taxon>Arsukibacterium</taxon>
    </lineage>
</organism>
<dbReference type="Pfam" id="PF00497">
    <property type="entry name" value="SBP_bac_3"/>
    <property type="match status" value="1"/>
</dbReference>
<dbReference type="SMART" id="SM00062">
    <property type="entry name" value="PBPb"/>
    <property type="match status" value="1"/>
</dbReference>
<protein>
    <submittedName>
        <fullName evidence="5">Polar amino acid ABC transporter</fullName>
    </submittedName>
</protein>
<dbReference type="STRING" id="336831.WG68_10450"/>
<dbReference type="PATRIC" id="fig|336831.14.peg.972"/>
<dbReference type="EMBL" id="LAHO01000009">
    <property type="protein sequence ID" value="KKO45459.1"/>
    <property type="molecule type" value="Genomic_DNA"/>
</dbReference>
<keyword evidence="6" id="KW-1185">Reference proteome</keyword>
<evidence type="ECO:0000256" key="1">
    <source>
        <dbReference type="ARBA" id="ARBA00010333"/>
    </source>
</evidence>
<gene>
    <name evidence="5" type="ORF">WG68_10450</name>
</gene>
<name>A0A0M2V4X6_9GAMM</name>
<feature type="domain" description="Solute-binding protein family 3/N-terminal" evidence="4">
    <location>
        <begin position="21"/>
        <end position="235"/>
    </location>
</feature>
<feature type="chain" id="PRO_5005644400" evidence="3">
    <location>
        <begin position="18"/>
        <end position="235"/>
    </location>
</feature>
<reference evidence="5 6" key="1">
    <citation type="submission" date="2015-03" db="EMBL/GenBank/DDBJ databases">
        <title>Draft genome sequences of two protease-producing strains of Arsukibacterium isolated from two cold and alkaline environments.</title>
        <authorList>
            <person name="Lylloff J.E."/>
            <person name="Skov L.B."/>
            <person name="Jepsen M."/>
            <person name="Hallin P.F."/>
            <person name="Sorensen S.J."/>
            <person name="Stougaard P."/>
            <person name="Glaring M.A."/>
        </authorList>
    </citation>
    <scope>NUCLEOTIDE SEQUENCE [LARGE SCALE GENOMIC DNA]</scope>
    <source>
        <strain evidence="5 6">GCM72</strain>
    </source>
</reference>
<comment type="similarity">
    <text evidence="1">Belongs to the bacterial solute-binding protein 3 family.</text>
</comment>
<keyword evidence="2 3" id="KW-0732">Signal</keyword>